<feature type="transmembrane region" description="Helical" evidence="1">
    <location>
        <begin position="127"/>
        <end position="151"/>
    </location>
</feature>
<feature type="transmembrane region" description="Helical" evidence="1">
    <location>
        <begin position="38"/>
        <end position="57"/>
    </location>
</feature>
<keyword evidence="3" id="KW-1185">Reference proteome</keyword>
<dbReference type="AlphaFoldDB" id="A0A650CQ24"/>
<dbReference type="EMBL" id="CP045483">
    <property type="protein sequence ID" value="QGR19941.1"/>
    <property type="molecule type" value="Genomic_DNA"/>
</dbReference>
<sequence length="180" mass="19360">MPLSFLIIGLVITLALTHSLEPDHIVTMRIMNNPKDYLAFGASHGVGFAIIAIPLILLFNQFQFYGILAGDVIAIIFAIILIYGEVVGKEFEISPKGSGILQGAFAITPSKVVVAVLASETTLPIGIVYVALFILVSTIAMFIVGVSLHYVTEKLERVINIGIALVTIAYVIYTVINGEL</sequence>
<feature type="transmembrane region" description="Helical" evidence="1">
    <location>
        <begin position="158"/>
        <end position="176"/>
    </location>
</feature>
<keyword evidence="1" id="KW-1133">Transmembrane helix</keyword>
<gene>
    <name evidence="2" type="ORF">D1868_08065</name>
</gene>
<dbReference type="KEGG" id="sazo:D1868_08065"/>
<dbReference type="OrthoDB" id="43301at2157"/>
<organism evidence="2 3">
    <name type="scientific">Stygiolobus azoricus</name>
    <dbReference type="NCBI Taxonomy" id="41675"/>
    <lineage>
        <taxon>Archaea</taxon>
        <taxon>Thermoproteota</taxon>
        <taxon>Thermoprotei</taxon>
        <taxon>Sulfolobales</taxon>
        <taxon>Sulfolobaceae</taxon>
        <taxon>Stygiolobus</taxon>
    </lineage>
</organism>
<evidence type="ECO:0000313" key="2">
    <source>
        <dbReference type="EMBL" id="QGR19941.1"/>
    </source>
</evidence>
<reference evidence="2 3" key="1">
    <citation type="submission" date="2019-10" db="EMBL/GenBank/DDBJ databases">
        <title>Genome Sequences from Six Type Strain Members of the Archaeal Family Sulfolobaceae: Acidianus ambivalens, Acidianus infernus, Metallosphaera prunae, Stygiolobus azoricus, Sulfolobus metallicus, and Sulfurisphaera ohwakuensis.</title>
        <authorList>
            <person name="Counts J.A."/>
            <person name="Kelly R.M."/>
        </authorList>
    </citation>
    <scope>NUCLEOTIDE SEQUENCE [LARGE SCALE GENOMIC DNA]</scope>
    <source>
        <strain evidence="2 3">FC6</strain>
    </source>
</reference>
<dbReference type="GeneID" id="42799018"/>
<evidence type="ECO:0000313" key="3">
    <source>
        <dbReference type="Proteomes" id="UP000423396"/>
    </source>
</evidence>
<proteinExistence type="predicted"/>
<accession>A0A650CQ24</accession>
<dbReference type="Proteomes" id="UP000423396">
    <property type="component" value="Chromosome"/>
</dbReference>
<keyword evidence="1" id="KW-0812">Transmembrane</keyword>
<evidence type="ECO:0000256" key="1">
    <source>
        <dbReference type="SAM" id="Phobius"/>
    </source>
</evidence>
<protein>
    <submittedName>
        <fullName evidence="2">Uncharacterized protein</fullName>
    </submittedName>
</protein>
<feature type="transmembrane region" description="Helical" evidence="1">
    <location>
        <begin position="64"/>
        <end position="84"/>
    </location>
</feature>
<dbReference type="RefSeq" id="WP_156007244.1">
    <property type="nucleotide sequence ID" value="NZ_CP045483.1"/>
</dbReference>
<keyword evidence="1" id="KW-0472">Membrane</keyword>
<name>A0A650CQ24_9CREN</name>